<organism evidence="5 6">
    <name type="scientific">Marinomonas transparens</name>
    <dbReference type="NCBI Taxonomy" id="2795388"/>
    <lineage>
        <taxon>Bacteria</taxon>
        <taxon>Pseudomonadati</taxon>
        <taxon>Pseudomonadota</taxon>
        <taxon>Gammaproteobacteria</taxon>
        <taxon>Oceanospirillales</taxon>
        <taxon>Oceanospirillaceae</taxon>
        <taxon>Marinomonas</taxon>
    </lineage>
</organism>
<feature type="domain" description="Lipocalin/cytosolic fatty-acid binding" evidence="4">
    <location>
        <begin position="29"/>
        <end position="168"/>
    </location>
</feature>
<dbReference type="GO" id="GO:0008289">
    <property type="term" value="F:lipid binding"/>
    <property type="evidence" value="ECO:0007669"/>
    <property type="project" value="UniProtKB-UniRule"/>
</dbReference>
<dbReference type="GO" id="GO:0009279">
    <property type="term" value="C:cell outer membrane"/>
    <property type="evidence" value="ECO:0007669"/>
    <property type="project" value="UniProtKB-SubCell"/>
</dbReference>
<dbReference type="PROSITE" id="PS51257">
    <property type="entry name" value="PROKAR_LIPOPROTEIN"/>
    <property type="match status" value="1"/>
</dbReference>
<evidence type="ECO:0000256" key="1">
    <source>
        <dbReference type="ARBA" id="ARBA00006889"/>
    </source>
</evidence>
<protein>
    <recommendedName>
        <fullName evidence="2">Outer membrane lipoprotein Blc</fullName>
    </recommendedName>
</protein>
<evidence type="ECO:0000313" key="6">
    <source>
        <dbReference type="Proteomes" id="UP000628710"/>
    </source>
</evidence>
<reference evidence="5" key="1">
    <citation type="submission" date="2020-12" db="EMBL/GenBank/DDBJ databases">
        <title>Marinomonas arctica sp. nov., a psychrotolerant bacterium isolated from the Arctic.</title>
        <authorList>
            <person name="Zhang Y."/>
        </authorList>
    </citation>
    <scope>NUCLEOTIDE SEQUENCE</scope>
    <source>
        <strain evidence="5">C1424</strain>
    </source>
</reference>
<sequence>MKYWIWIMSALLLGCTSNSKNIDSVIQMQLEPYLGTWYEMVRQDHAFEEGLSNVTATYSIGEDGGIDVVNRGYSSEDRNWREAKGRANFVNSSDVGHLKVSFFGPFYGAYVILELDKKDPQYAMLSGPSREFFWLLSRTPTMPKAVKRRLLTKVRQLGFQMDKLVYVQHTYYLP</sequence>
<dbReference type="CDD" id="cd19438">
    <property type="entry name" value="lipocalin_Blc-like"/>
    <property type="match status" value="1"/>
</dbReference>
<evidence type="ECO:0000313" key="5">
    <source>
        <dbReference type="EMBL" id="MBJ7539352.1"/>
    </source>
</evidence>
<dbReference type="RefSeq" id="WP_199469753.1">
    <property type="nucleotide sequence ID" value="NZ_JAEMNX010000023.1"/>
</dbReference>
<keyword evidence="2" id="KW-0472">Membrane</keyword>
<feature type="lipid moiety-binding region" description="S-diacylglycerol cysteine" evidence="3">
    <location>
        <position position="15"/>
    </location>
</feature>
<keyword evidence="6" id="KW-1185">Reference proteome</keyword>
<name>A0A934JYN3_9GAMM</name>
<dbReference type="EMBL" id="JAEMNX010000023">
    <property type="protein sequence ID" value="MBJ7539352.1"/>
    <property type="molecule type" value="Genomic_DNA"/>
</dbReference>
<keyword evidence="2" id="KW-0446">Lipid-binding</keyword>
<dbReference type="PANTHER" id="PTHR10612:SF34">
    <property type="entry name" value="APOLIPOPROTEIN D"/>
    <property type="match status" value="1"/>
</dbReference>
<dbReference type="InterPro" id="IPR012674">
    <property type="entry name" value="Calycin"/>
</dbReference>
<dbReference type="InterPro" id="IPR002446">
    <property type="entry name" value="Lipocalin_bac"/>
</dbReference>
<keyword evidence="2 3" id="KW-0449">Lipoprotein</keyword>
<comment type="caution">
    <text evidence="5">The sequence shown here is derived from an EMBL/GenBank/DDBJ whole genome shotgun (WGS) entry which is preliminary data.</text>
</comment>
<evidence type="ECO:0000256" key="2">
    <source>
        <dbReference type="PIRNR" id="PIRNR036893"/>
    </source>
</evidence>
<dbReference type="PIRSF" id="PIRSF036893">
    <property type="entry name" value="Lipocalin_ApoD"/>
    <property type="match status" value="1"/>
</dbReference>
<keyword evidence="3" id="KW-0564">Palmitate</keyword>
<comment type="subunit">
    <text evidence="2">Homodimer.</text>
</comment>
<proteinExistence type="inferred from homology"/>
<comment type="function">
    <text evidence="2">Involved in the storage or transport of lipids necessary for membrane maintenance under stressful conditions. Displays a binding preference for lysophospholipids.</text>
</comment>
<dbReference type="AlphaFoldDB" id="A0A934JYN3"/>
<dbReference type="InterPro" id="IPR000566">
    <property type="entry name" value="Lipocln_cytosolic_FA-bd_dom"/>
</dbReference>
<dbReference type="InterPro" id="IPR047202">
    <property type="entry name" value="Lipocalin_Blc-like_dom"/>
</dbReference>
<dbReference type="PANTHER" id="PTHR10612">
    <property type="entry name" value="APOLIPOPROTEIN D"/>
    <property type="match status" value="1"/>
</dbReference>
<comment type="similarity">
    <text evidence="1 2">Belongs to the calycin superfamily. Lipocalin family.</text>
</comment>
<dbReference type="Proteomes" id="UP000628710">
    <property type="component" value="Unassembled WGS sequence"/>
</dbReference>
<dbReference type="InterPro" id="IPR022271">
    <property type="entry name" value="Lipocalin_ApoD"/>
</dbReference>
<evidence type="ECO:0000256" key="3">
    <source>
        <dbReference type="PIRSR" id="PIRSR036893-52"/>
    </source>
</evidence>
<keyword evidence="2" id="KW-0998">Cell outer membrane</keyword>
<dbReference type="Pfam" id="PF08212">
    <property type="entry name" value="Lipocalin_2"/>
    <property type="match status" value="1"/>
</dbReference>
<dbReference type="Gene3D" id="2.40.128.20">
    <property type="match status" value="1"/>
</dbReference>
<dbReference type="GO" id="GO:0006950">
    <property type="term" value="P:response to stress"/>
    <property type="evidence" value="ECO:0007669"/>
    <property type="project" value="UniProtKB-ARBA"/>
</dbReference>
<evidence type="ECO:0000259" key="4">
    <source>
        <dbReference type="Pfam" id="PF08212"/>
    </source>
</evidence>
<gene>
    <name evidence="5" type="ORF">I8J31_16865</name>
</gene>
<dbReference type="PRINTS" id="PR01171">
    <property type="entry name" value="BCTLIPOCALIN"/>
</dbReference>
<accession>A0A934JYN3</accession>
<dbReference type="SUPFAM" id="SSF50814">
    <property type="entry name" value="Lipocalins"/>
    <property type="match status" value="1"/>
</dbReference>
<comment type="subcellular location">
    <subcellularLocation>
        <location evidence="2">Cell outer membrane</location>
    </subcellularLocation>
</comment>
<feature type="lipid moiety-binding region" description="N-palmitoyl cysteine" evidence="3">
    <location>
        <position position="15"/>
    </location>
</feature>